<dbReference type="Proteomes" id="UP000006729">
    <property type="component" value="Chromosome 5"/>
</dbReference>
<dbReference type="EMBL" id="CM009294">
    <property type="protein sequence ID" value="PNT37587.1"/>
    <property type="molecule type" value="Genomic_DNA"/>
</dbReference>
<evidence type="ECO:0000313" key="2">
    <source>
        <dbReference type="Proteomes" id="UP000006729"/>
    </source>
</evidence>
<dbReference type="InParanoid" id="A0A2K2AJ89"/>
<proteinExistence type="predicted"/>
<reference evidence="1 2" key="1">
    <citation type="journal article" date="2006" name="Science">
        <title>The genome of black cottonwood, Populus trichocarpa (Torr. &amp; Gray).</title>
        <authorList>
            <person name="Tuskan G.A."/>
            <person name="Difazio S."/>
            <person name="Jansson S."/>
            <person name="Bohlmann J."/>
            <person name="Grigoriev I."/>
            <person name="Hellsten U."/>
            <person name="Putnam N."/>
            <person name="Ralph S."/>
            <person name="Rombauts S."/>
            <person name="Salamov A."/>
            <person name="Schein J."/>
            <person name="Sterck L."/>
            <person name="Aerts A."/>
            <person name="Bhalerao R.R."/>
            <person name="Bhalerao R.P."/>
            <person name="Blaudez D."/>
            <person name="Boerjan W."/>
            <person name="Brun A."/>
            <person name="Brunner A."/>
            <person name="Busov V."/>
            <person name="Campbell M."/>
            <person name="Carlson J."/>
            <person name="Chalot M."/>
            <person name="Chapman J."/>
            <person name="Chen G.L."/>
            <person name="Cooper D."/>
            <person name="Coutinho P.M."/>
            <person name="Couturier J."/>
            <person name="Covert S."/>
            <person name="Cronk Q."/>
            <person name="Cunningham R."/>
            <person name="Davis J."/>
            <person name="Degroeve S."/>
            <person name="Dejardin A."/>
            <person name="Depamphilis C."/>
            <person name="Detter J."/>
            <person name="Dirks B."/>
            <person name="Dubchak I."/>
            <person name="Duplessis S."/>
            <person name="Ehlting J."/>
            <person name="Ellis B."/>
            <person name="Gendler K."/>
            <person name="Goodstein D."/>
            <person name="Gribskov M."/>
            <person name="Grimwood J."/>
            <person name="Groover A."/>
            <person name="Gunter L."/>
            <person name="Hamberger B."/>
            <person name="Heinze B."/>
            <person name="Helariutta Y."/>
            <person name="Henrissat B."/>
            <person name="Holligan D."/>
            <person name="Holt R."/>
            <person name="Huang W."/>
            <person name="Islam-Faridi N."/>
            <person name="Jones S."/>
            <person name="Jones-Rhoades M."/>
            <person name="Jorgensen R."/>
            <person name="Joshi C."/>
            <person name="Kangasjarvi J."/>
            <person name="Karlsson J."/>
            <person name="Kelleher C."/>
            <person name="Kirkpatrick R."/>
            <person name="Kirst M."/>
            <person name="Kohler A."/>
            <person name="Kalluri U."/>
            <person name="Larimer F."/>
            <person name="Leebens-Mack J."/>
            <person name="Leple J.C."/>
            <person name="Locascio P."/>
            <person name="Lou Y."/>
            <person name="Lucas S."/>
            <person name="Martin F."/>
            <person name="Montanini B."/>
            <person name="Napoli C."/>
            <person name="Nelson D.R."/>
            <person name="Nelson C."/>
            <person name="Nieminen K."/>
            <person name="Nilsson O."/>
            <person name="Pereda V."/>
            <person name="Peter G."/>
            <person name="Philippe R."/>
            <person name="Pilate G."/>
            <person name="Poliakov A."/>
            <person name="Razumovskaya J."/>
            <person name="Richardson P."/>
            <person name="Rinaldi C."/>
            <person name="Ritland K."/>
            <person name="Rouze P."/>
            <person name="Ryaboy D."/>
            <person name="Schmutz J."/>
            <person name="Schrader J."/>
            <person name="Segerman B."/>
            <person name="Shin H."/>
            <person name="Siddiqui A."/>
            <person name="Sterky F."/>
            <person name="Terry A."/>
            <person name="Tsai C.J."/>
            <person name="Uberbacher E."/>
            <person name="Unneberg P."/>
            <person name="Vahala J."/>
            <person name="Wall K."/>
            <person name="Wessler S."/>
            <person name="Yang G."/>
            <person name="Yin T."/>
            <person name="Douglas C."/>
            <person name="Marra M."/>
            <person name="Sandberg G."/>
            <person name="Van de Peer Y."/>
            <person name="Rokhsar D."/>
        </authorList>
    </citation>
    <scope>NUCLEOTIDE SEQUENCE [LARGE SCALE GENOMIC DNA]</scope>
    <source>
        <strain evidence="2">cv. Nisqually</strain>
    </source>
</reference>
<keyword evidence="2" id="KW-1185">Reference proteome</keyword>
<organism evidence="1 2">
    <name type="scientific">Populus trichocarpa</name>
    <name type="common">Western balsam poplar</name>
    <name type="synonym">Populus balsamifera subsp. trichocarpa</name>
    <dbReference type="NCBI Taxonomy" id="3694"/>
    <lineage>
        <taxon>Eukaryota</taxon>
        <taxon>Viridiplantae</taxon>
        <taxon>Streptophyta</taxon>
        <taxon>Embryophyta</taxon>
        <taxon>Tracheophyta</taxon>
        <taxon>Spermatophyta</taxon>
        <taxon>Magnoliopsida</taxon>
        <taxon>eudicotyledons</taxon>
        <taxon>Gunneridae</taxon>
        <taxon>Pentapetalae</taxon>
        <taxon>rosids</taxon>
        <taxon>fabids</taxon>
        <taxon>Malpighiales</taxon>
        <taxon>Salicaceae</taxon>
        <taxon>Saliceae</taxon>
        <taxon>Populus</taxon>
    </lineage>
</organism>
<evidence type="ECO:0000313" key="1">
    <source>
        <dbReference type="EMBL" id="PNT37587.1"/>
    </source>
</evidence>
<gene>
    <name evidence="1" type="ORF">POPTR_005G197300</name>
</gene>
<sequence length="75" mass="8596">MSSLTIGERICAANRYGFQDLARLADGSRYDVVFTVNEVEAVYQLYKKLSNSIIKDGLNRPWKNIVDTDMVVIFY</sequence>
<protein>
    <submittedName>
        <fullName evidence="1">Uncharacterized protein</fullName>
    </submittedName>
</protein>
<accession>A0A2K2AJ89</accession>
<name>A0A2K2AJ89_POPTR</name>
<dbReference type="AlphaFoldDB" id="A0A2K2AJ89"/>